<comment type="caution">
    <text evidence="5">The sequence shown here is derived from an EMBL/GenBank/DDBJ whole genome shotgun (WGS) entry which is preliminary data.</text>
</comment>
<comment type="function">
    <text evidence="1">Probable oxidoreductase that may play a role as regulator of mitochondrial function.</text>
</comment>
<evidence type="ECO:0000313" key="5">
    <source>
        <dbReference type="EMBL" id="RDI22864.1"/>
    </source>
</evidence>
<dbReference type="Pfam" id="PF01593">
    <property type="entry name" value="Amino_oxidase"/>
    <property type="match status" value="1"/>
</dbReference>
<dbReference type="PANTHER" id="PTHR10668:SF105">
    <property type="entry name" value="DEHYDROGENASE-RELATED"/>
    <property type="match status" value="1"/>
</dbReference>
<sequence length="535" mass="56635">MPTMASPANPAPDDVLLIGSGINGLVCAALLARKGRKVRVLERESTLGGCIRTDELTLPGFRHDTLSTAHPLFLVGPAYAALGKALHEAGLAYCNTDSPTGVLMPDGRHLVLSTSRQLNRQRMEALHAGDGAAFVQTLEGMAERAPLVFSLLGNELWKLNTARTLAGAAWKDGPHALAGFFGEALTPARPWLQQRFGSGLVGALLAPWVLHCGLGPDAPLSALMAQVVALTLEAVGMPLVQGGNANTVRAFERLIREAGGTLEAGCDVERILVERGRAVGVRLAGGRELRASEVVVSATPTQLYGRLLAPEHIPPEIAGQARQWRYGKGNMQIHLALSEPPQWPDRALDKVGYLHLSGGPDAISRAVNEAERGLLPAAPTICVAQPTALDPSRAPDGRHILWIQLPECPREPVGDAAGELEVPPGGQWTEALREAYADRVIAQIARHAPNLPGSILGRAVLSPADLPRLNMNLVGGDPYGGDCALDQYFLWRPLRGLRNHETPVAHLWHIGASTHPGPGLGGASGVHVARALGAL</sequence>
<comment type="subunit">
    <text evidence="2">Interacts with COX5B; this interaction may contribute to localize PYROXD2 to the inner face of the inner mitochondrial membrane.</text>
</comment>
<keyword evidence="6" id="KW-1185">Reference proteome</keyword>
<dbReference type="PANTHER" id="PTHR10668">
    <property type="entry name" value="PHYTOENE DEHYDROGENASE"/>
    <property type="match status" value="1"/>
</dbReference>
<reference evidence="5 6" key="1">
    <citation type="submission" date="2018-07" db="EMBL/GenBank/DDBJ databases">
        <title>Genomic Encyclopedia of Type Strains, Phase IV (KMG-IV): sequencing the most valuable type-strain genomes for metagenomic binning, comparative biology and taxonomic classification.</title>
        <authorList>
            <person name="Goeker M."/>
        </authorList>
    </citation>
    <scope>NUCLEOTIDE SEQUENCE [LARGE SCALE GENOMIC DNA]</scope>
    <source>
        <strain evidence="5 6">DSM 21352</strain>
    </source>
</reference>
<gene>
    <name evidence="5" type="ORF">DFR41_107267</name>
</gene>
<evidence type="ECO:0000256" key="2">
    <source>
        <dbReference type="ARBA" id="ARBA00038825"/>
    </source>
</evidence>
<evidence type="ECO:0000256" key="3">
    <source>
        <dbReference type="ARBA" id="ARBA00040298"/>
    </source>
</evidence>
<dbReference type="InterPro" id="IPR002937">
    <property type="entry name" value="Amino_oxidase"/>
</dbReference>
<evidence type="ECO:0000259" key="4">
    <source>
        <dbReference type="Pfam" id="PF01593"/>
    </source>
</evidence>
<dbReference type="GO" id="GO:0016491">
    <property type="term" value="F:oxidoreductase activity"/>
    <property type="evidence" value="ECO:0007669"/>
    <property type="project" value="InterPro"/>
</dbReference>
<dbReference type="Gene3D" id="3.50.50.60">
    <property type="entry name" value="FAD/NAD(P)-binding domain"/>
    <property type="match status" value="2"/>
</dbReference>
<evidence type="ECO:0000313" key="6">
    <source>
        <dbReference type="Proteomes" id="UP000255265"/>
    </source>
</evidence>
<protein>
    <recommendedName>
        <fullName evidence="3">Pyridine nucleotide-disulfide oxidoreductase domain-containing protein 2</fullName>
    </recommendedName>
</protein>
<organism evidence="5 6">
    <name type="scientific">Pseudacidovorax intermedius</name>
    <dbReference type="NCBI Taxonomy" id="433924"/>
    <lineage>
        <taxon>Bacteria</taxon>
        <taxon>Pseudomonadati</taxon>
        <taxon>Pseudomonadota</taxon>
        <taxon>Betaproteobacteria</taxon>
        <taxon>Burkholderiales</taxon>
        <taxon>Comamonadaceae</taxon>
        <taxon>Pseudacidovorax</taxon>
    </lineage>
</organism>
<accession>A0A370FGT1</accession>
<feature type="domain" description="Amine oxidase" evidence="4">
    <location>
        <begin position="24"/>
        <end position="400"/>
    </location>
</feature>
<name>A0A370FGT1_9BURK</name>
<evidence type="ECO:0000256" key="1">
    <source>
        <dbReference type="ARBA" id="ARBA00037217"/>
    </source>
</evidence>
<dbReference type="InterPro" id="IPR036188">
    <property type="entry name" value="FAD/NAD-bd_sf"/>
</dbReference>
<dbReference type="Proteomes" id="UP000255265">
    <property type="component" value="Unassembled WGS sequence"/>
</dbReference>
<proteinExistence type="predicted"/>
<dbReference type="AlphaFoldDB" id="A0A370FGT1"/>
<dbReference type="EMBL" id="QQAV01000007">
    <property type="protein sequence ID" value="RDI22864.1"/>
    <property type="molecule type" value="Genomic_DNA"/>
</dbReference>
<dbReference type="SUPFAM" id="SSF51905">
    <property type="entry name" value="FAD/NAD(P)-binding domain"/>
    <property type="match status" value="1"/>
</dbReference>